<dbReference type="SUPFAM" id="SSF56925">
    <property type="entry name" value="OMPA-like"/>
    <property type="match status" value="1"/>
</dbReference>
<keyword evidence="8 10" id="KW-0472">Membrane</keyword>
<protein>
    <recommendedName>
        <fullName evidence="12">OmpA-like domain-containing protein</fullName>
    </recommendedName>
</protein>
<keyword evidence="9" id="KW-0998">Cell outer membrane</keyword>
<keyword evidence="2" id="KW-0813">Transport</keyword>
<dbReference type="InterPro" id="IPR036737">
    <property type="entry name" value="OmpA-like_sf"/>
</dbReference>
<sequence length="354" mass="37957">MTLRKALLAATVLALPAAAQAQPVSGLYVGAGAGLNFHQESRAEGQRWEYKHPGFAGVASIGWGFGNGLRAEIEGNYRYNEIDKVRLNGARVASAGQVQQYGAMVNVLYDIQTGTAFTPYLGVGAGYGWFETNKVRVGPVAGNVLTSEDTAGNFAYQGIAGVGYNLGAMVPGLTLTAEYRFYGTLDPKVDVDVRRSAANGPVIGSAKAEPTNYNHSVLIGLRYAFNAPRPAPAVAPVAPVAPPAAARTYLVFFDWDRADLTDRARQIITEAAQNARRVSSTRIEVAGHADRSGTPQYNQRLSQRRADNVAAELVRQGIARNEIAVTAFGESRPLVPTADGVREPQNRRVEIVLR</sequence>
<dbReference type="Gene3D" id="3.30.1330.60">
    <property type="entry name" value="OmpA-like domain"/>
    <property type="match status" value="1"/>
</dbReference>
<dbReference type="RefSeq" id="WP_200305812.1">
    <property type="nucleotide sequence ID" value="NZ_NRSG01000121.1"/>
</dbReference>
<keyword evidence="4" id="KW-0812">Transmembrane</keyword>
<evidence type="ECO:0000256" key="8">
    <source>
        <dbReference type="ARBA" id="ARBA00023136"/>
    </source>
</evidence>
<comment type="caution">
    <text evidence="13">The sequence shown here is derived from an EMBL/GenBank/DDBJ whole genome shotgun (WGS) entry which is preliminary data.</text>
</comment>
<feature type="signal peptide" evidence="11">
    <location>
        <begin position="1"/>
        <end position="21"/>
    </location>
</feature>
<dbReference type="Pfam" id="PF13505">
    <property type="entry name" value="OMP_b-brl"/>
    <property type="match status" value="1"/>
</dbReference>
<comment type="subcellular location">
    <subcellularLocation>
        <location evidence="1">Cell outer membrane</location>
        <topology evidence="1">Multi-pass membrane protein</topology>
    </subcellularLocation>
</comment>
<evidence type="ECO:0000256" key="10">
    <source>
        <dbReference type="PROSITE-ProRule" id="PRU00473"/>
    </source>
</evidence>
<dbReference type="Gene3D" id="2.40.160.20">
    <property type="match status" value="1"/>
</dbReference>
<dbReference type="EMBL" id="NRSG01000121">
    <property type="protein sequence ID" value="MBK1659744.1"/>
    <property type="molecule type" value="Genomic_DNA"/>
</dbReference>
<evidence type="ECO:0000256" key="5">
    <source>
        <dbReference type="ARBA" id="ARBA00022729"/>
    </source>
</evidence>
<reference evidence="13 14" key="1">
    <citation type="journal article" date="2020" name="Microorganisms">
        <title>Osmotic Adaptation and Compatible Solute Biosynthesis of Phototrophic Bacteria as Revealed from Genome Analyses.</title>
        <authorList>
            <person name="Imhoff J.F."/>
            <person name="Rahn T."/>
            <person name="Kunzel S."/>
            <person name="Keller A."/>
            <person name="Neulinger S.C."/>
        </authorList>
    </citation>
    <scope>NUCLEOTIDE SEQUENCE [LARGE SCALE GENOMIC DNA]</scope>
    <source>
        <strain evidence="13 14">DSM 15382</strain>
    </source>
</reference>
<keyword evidence="14" id="KW-1185">Reference proteome</keyword>
<evidence type="ECO:0000256" key="6">
    <source>
        <dbReference type="ARBA" id="ARBA00023065"/>
    </source>
</evidence>
<evidence type="ECO:0000256" key="7">
    <source>
        <dbReference type="ARBA" id="ARBA00023114"/>
    </source>
</evidence>
<dbReference type="InterPro" id="IPR050330">
    <property type="entry name" value="Bact_OuterMem_StrucFunc"/>
</dbReference>
<dbReference type="Proteomes" id="UP000697995">
    <property type="component" value="Unassembled WGS sequence"/>
</dbReference>
<evidence type="ECO:0000256" key="1">
    <source>
        <dbReference type="ARBA" id="ARBA00004571"/>
    </source>
</evidence>
<dbReference type="InterPro" id="IPR011250">
    <property type="entry name" value="OMP/PagP_B-barrel"/>
</dbReference>
<evidence type="ECO:0000313" key="14">
    <source>
        <dbReference type="Proteomes" id="UP000697995"/>
    </source>
</evidence>
<proteinExistence type="predicted"/>
<evidence type="ECO:0000256" key="4">
    <source>
        <dbReference type="ARBA" id="ARBA00022692"/>
    </source>
</evidence>
<name>A0ABS1CYY0_9PROT</name>
<evidence type="ECO:0000256" key="11">
    <source>
        <dbReference type="SAM" id="SignalP"/>
    </source>
</evidence>
<evidence type="ECO:0000256" key="2">
    <source>
        <dbReference type="ARBA" id="ARBA00022448"/>
    </source>
</evidence>
<evidence type="ECO:0000256" key="3">
    <source>
        <dbReference type="ARBA" id="ARBA00022452"/>
    </source>
</evidence>
<dbReference type="PRINTS" id="PR01021">
    <property type="entry name" value="OMPADOMAIN"/>
</dbReference>
<dbReference type="CDD" id="cd07185">
    <property type="entry name" value="OmpA_C-like"/>
    <property type="match status" value="1"/>
</dbReference>
<accession>A0ABS1CYY0</accession>
<gene>
    <name evidence="13" type="ORF">CKO45_16040</name>
</gene>
<organism evidence="13 14">
    <name type="scientific">Paracraurococcus ruber</name>
    <dbReference type="NCBI Taxonomy" id="77675"/>
    <lineage>
        <taxon>Bacteria</taxon>
        <taxon>Pseudomonadati</taxon>
        <taxon>Pseudomonadota</taxon>
        <taxon>Alphaproteobacteria</taxon>
        <taxon>Acetobacterales</taxon>
        <taxon>Roseomonadaceae</taxon>
        <taxon>Paracraurococcus</taxon>
    </lineage>
</organism>
<evidence type="ECO:0000259" key="12">
    <source>
        <dbReference type="PROSITE" id="PS51123"/>
    </source>
</evidence>
<evidence type="ECO:0000256" key="9">
    <source>
        <dbReference type="ARBA" id="ARBA00023237"/>
    </source>
</evidence>
<dbReference type="InterPro" id="IPR027385">
    <property type="entry name" value="Beta-barrel_OMP"/>
</dbReference>
<dbReference type="PROSITE" id="PS51123">
    <property type="entry name" value="OMPA_2"/>
    <property type="match status" value="1"/>
</dbReference>
<dbReference type="InterPro" id="IPR006664">
    <property type="entry name" value="OMP_bac"/>
</dbReference>
<keyword evidence="5 11" id="KW-0732">Signal</keyword>
<feature type="domain" description="OmpA-like" evidence="12">
    <location>
        <begin position="240"/>
        <end position="354"/>
    </location>
</feature>
<keyword evidence="3" id="KW-1134">Transmembrane beta strand</keyword>
<keyword evidence="7" id="KW-0626">Porin</keyword>
<dbReference type="PANTHER" id="PTHR30329:SF21">
    <property type="entry name" value="LIPOPROTEIN YIAD-RELATED"/>
    <property type="match status" value="1"/>
</dbReference>
<dbReference type="PANTHER" id="PTHR30329">
    <property type="entry name" value="STATOR ELEMENT OF FLAGELLAR MOTOR COMPLEX"/>
    <property type="match status" value="1"/>
</dbReference>
<keyword evidence="6" id="KW-0406">Ion transport</keyword>
<dbReference type="SUPFAM" id="SSF103088">
    <property type="entry name" value="OmpA-like"/>
    <property type="match status" value="1"/>
</dbReference>
<dbReference type="Pfam" id="PF00691">
    <property type="entry name" value="OmpA"/>
    <property type="match status" value="1"/>
</dbReference>
<feature type="chain" id="PRO_5045442045" description="OmpA-like domain-containing protein" evidence="11">
    <location>
        <begin position="22"/>
        <end position="354"/>
    </location>
</feature>
<evidence type="ECO:0000313" key="13">
    <source>
        <dbReference type="EMBL" id="MBK1659744.1"/>
    </source>
</evidence>
<dbReference type="InterPro" id="IPR006665">
    <property type="entry name" value="OmpA-like"/>
</dbReference>